<feature type="transmembrane region" description="Helical" evidence="1">
    <location>
        <begin position="6"/>
        <end position="31"/>
    </location>
</feature>
<sequence length="68" mass="7526">MDFDVYLGVVADSLFFGCLALLCLLLAVSGISSKIRNNWIHRFLTFVCLMSIPVIELIGSYYANLPPA</sequence>
<keyword evidence="1" id="KW-0812">Transmembrane</keyword>
<evidence type="ECO:0000256" key="1">
    <source>
        <dbReference type="SAM" id="Phobius"/>
    </source>
</evidence>
<organism evidence="2 3">
    <name type="scientific">Pseudomonas fluorescens NCIMB 11764</name>
    <dbReference type="NCBI Taxonomy" id="1221522"/>
    <lineage>
        <taxon>Bacteria</taxon>
        <taxon>Pseudomonadati</taxon>
        <taxon>Pseudomonadota</taxon>
        <taxon>Gammaproteobacteria</taxon>
        <taxon>Pseudomonadales</taxon>
        <taxon>Pseudomonadaceae</taxon>
        <taxon>Pseudomonas</taxon>
    </lineage>
</organism>
<feature type="transmembrane region" description="Helical" evidence="1">
    <location>
        <begin position="43"/>
        <end position="63"/>
    </location>
</feature>
<dbReference type="AlphaFoldDB" id="A0A0K1QIT5"/>
<evidence type="ECO:0000313" key="2">
    <source>
        <dbReference type="EMBL" id="AKV05666.1"/>
    </source>
</evidence>
<proteinExistence type="predicted"/>
<accession>A0A0K1QIT5</accession>
<dbReference type="EMBL" id="CP010945">
    <property type="protein sequence ID" value="AKV05666.1"/>
    <property type="molecule type" value="Genomic_DNA"/>
</dbReference>
<protein>
    <submittedName>
        <fullName evidence="2">Uncharacterized protein</fullName>
    </submittedName>
</protein>
<dbReference type="Proteomes" id="UP000017175">
    <property type="component" value="Chromosome"/>
</dbReference>
<name>A0A0K1QIT5_PSEFL</name>
<keyword evidence="1" id="KW-0472">Membrane</keyword>
<evidence type="ECO:0000313" key="3">
    <source>
        <dbReference type="Proteomes" id="UP000017175"/>
    </source>
</evidence>
<keyword evidence="1" id="KW-1133">Transmembrane helix</keyword>
<reference evidence="2 3" key="1">
    <citation type="journal article" date="2012" name="J. Bacteriol.">
        <title>Draft genome sequence of the cyanide-utilizing bacterium Pseudomonas fluorescens strain NCIMB 11764.</title>
        <authorList>
            <person name="Vilo C.A."/>
            <person name="Benedik M.J."/>
            <person name="Kunz D.A."/>
            <person name="Dong Q."/>
        </authorList>
    </citation>
    <scope>NUCLEOTIDE SEQUENCE [LARGE SCALE GENOMIC DNA]</scope>
    <source>
        <strain evidence="2 3">NCIMB 11764</strain>
    </source>
</reference>
<gene>
    <name evidence="2" type="ORF">B723_04360</name>
</gene>